<dbReference type="GeneID" id="38133105"/>
<dbReference type="Proteomes" id="UP000253729">
    <property type="component" value="Unassembled WGS sequence"/>
</dbReference>
<evidence type="ECO:0000256" key="1">
    <source>
        <dbReference type="SAM" id="Phobius"/>
    </source>
</evidence>
<accession>A0A3F3QG73</accession>
<evidence type="ECO:0000313" key="3">
    <source>
        <dbReference type="Proteomes" id="UP000253729"/>
    </source>
</evidence>
<keyword evidence="3" id="KW-1185">Reference proteome</keyword>
<organism evidence="2 3">
    <name type="scientific">Aspergillus welwitschiae</name>
    <dbReference type="NCBI Taxonomy" id="1341132"/>
    <lineage>
        <taxon>Eukaryota</taxon>
        <taxon>Fungi</taxon>
        <taxon>Dikarya</taxon>
        <taxon>Ascomycota</taxon>
        <taxon>Pezizomycotina</taxon>
        <taxon>Eurotiomycetes</taxon>
        <taxon>Eurotiomycetidae</taxon>
        <taxon>Eurotiales</taxon>
        <taxon>Aspergillaceae</taxon>
        <taxon>Aspergillus</taxon>
        <taxon>Aspergillus subgen. Circumdati</taxon>
    </lineage>
</organism>
<protein>
    <submittedName>
        <fullName evidence="2">Uncharacterized protein</fullName>
    </submittedName>
</protein>
<keyword evidence="1" id="KW-0472">Membrane</keyword>
<reference evidence="2 3" key="1">
    <citation type="submission" date="2018-07" db="EMBL/GenBank/DDBJ databases">
        <title>The genomes of Aspergillus section Nigri reveals drivers in fungal speciation.</title>
        <authorList>
            <consortium name="DOE Joint Genome Institute"/>
            <person name="Vesth T.C."/>
            <person name="Nybo J."/>
            <person name="Theobald S."/>
            <person name="Brandl J."/>
            <person name="Frisvad J.C."/>
            <person name="Nielsen K.F."/>
            <person name="Lyhne E.K."/>
            <person name="Kogle M.E."/>
            <person name="Kuo A."/>
            <person name="Riley R."/>
            <person name="Clum A."/>
            <person name="Nolan M."/>
            <person name="Lipzen A."/>
            <person name="Salamov A."/>
            <person name="Henrissat B."/>
            <person name="Wiebenga A."/>
            <person name="De vries R.P."/>
            <person name="Grigoriev I.V."/>
            <person name="Mortensen U.H."/>
            <person name="Andersen M.R."/>
            <person name="Baker S.E."/>
        </authorList>
    </citation>
    <scope>NUCLEOTIDE SEQUENCE [LARGE SCALE GENOMIC DNA]</scope>
    <source>
        <strain evidence="2 3">CBS 139.54b</strain>
    </source>
</reference>
<keyword evidence="1" id="KW-0812">Transmembrane</keyword>
<dbReference type="AlphaFoldDB" id="A0A3F3QG73"/>
<proteinExistence type="predicted"/>
<evidence type="ECO:0000313" key="2">
    <source>
        <dbReference type="EMBL" id="RDH38171.1"/>
    </source>
</evidence>
<dbReference type="EMBL" id="KZ852034">
    <property type="protein sequence ID" value="RDH38171.1"/>
    <property type="molecule type" value="Genomic_DNA"/>
</dbReference>
<name>A0A3F3QG73_9EURO</name>
<feature type="transmembrane region" description="Helical" evidence="1">
    <location>
        <begin position="12"/>
        <end position="34"/>
    </location>
</feature>
<sequence length="66" mass="7285">MPSDITFSPTILSLVYALIATHTSIVPSNLLLIVKLLAYYSIPRADQQPPISSSLYLKGFILVCLY</sequence>
<keyword evidence="1" id="KW-1133">Transmembrane helix</keyword>
<dbReference type="RefSeq" id="XP_026631193.1">
    <property type="nucleotide sequence ID" value="XM_026764749.1"/>
</dbReference>
<gene>
    <name evidence="2" type="ORF">BDQ94DRAFT_135779</name>
</gene>